<protein>
    <recommendedName>
        <fullName evidence="4">Phage protein</fullName>
    </recommendedName>
</protein>
<dbReference type="Pfam" id="PF19591">
    <property type="entry name" value="DUF6096"/>
    <property type="match status" value="1"/>
</dbReference>
<name>A0A224X1K0_9LACT</name>
<dbReference type="OrthoDB" id="2165354at2"/>
<dbReference type="RefSeq" id="WP_094783837.1">
    <property type="nucleotide sequence ID" value="NZ_BEDT01000001.1"/>
</dbReference>
<gene>
    <name evidence="2" type="ORF">RsY01_345</name>
</gene>
<comment type="caution">
    <text evidence="2">The sequence shown here is derived from an EMBL/GenBank/DDBJ whole genome shotgun (WGS) entry which is preliminary data.</text>
</comment>
<sequence length="124" mass="13463">MKTTQIKIANLEFDARLEGSDYVQVEKRLKKSIFNAVLGTQIDDESVNIPPLGEMIIILSAACKTSGVSEAKILKAVEAHLGKGGTTIEIYEKLVELLSDSGFFGKTTDDSQDDADSDKVVELN</sequence>
<reference evidence="3" key="1">
    <citation type="submission" date="2017-08" db="EMBL/GenBank/DDBJ databases">
        <title>Draft genome sequence of Lactococcus sp. strain Rs-Y01, isolated from the gut of the lower termite Reticulitermes speratus.</title>
        <authorList>
            <person name="Ohkuma M."/>
            <person name="Yuki M."/>
        </authorList>
    </citation>
    <scope>NUCLEOTIDE SEQUENCE [LARGE SCALE GENOMIC DNA]</scope>
    <source>
        <strain evidence="3">Rs-Y01</strain>
    </source>
</reference>
<dbReference type="EMBL" id="BEDT01000001">
    <property type="protein sequence ID" value="GAX46766.1"/>
    <property type="molecule type" value="Genomic_DNA"/>
</dbReference>
<evidence type="ECO:0000313" key="3">
    <source>
        <dbReference type="Proteomes" id="UP000218689"/>
    </source>
</evidence>
<keyword evidence="3" id="KW-1185">Reference proteome</keyword>
<dbReference type="Proteomes" id="UP000218689">
    <property type="component" value="Unassembled WGS sequence"/>
</dbReference>
<evidence type="ECO:0000313" key="2">
    <source>
        <dbReference type="EMBL" id="GAX46766.1"/>
    </source>
</evidence>
<feature type="region of interest" description="Disordered" evidence="1">
    <location>
        <begin position="103"/>
        <end position="124"/>
    </location>
</feature>
<evidence type="ECO:0000256" key="1">
    <source>
        <dbReference type="SAM" id="MobiDB-lite"/>
    </source>
</evidence>
<dbReference type="InterPro" id="IPR046078">
    <property type="entry name" value="DUF6096"/>
</dbReference>
<evidence type="ECO:0008006" key="4">
    <source>
        <dbReference type="Google" id="ProtNLM"/>
    </source>
</evidence>
<dbReference type="AlphaFoldDB" id="A0A224X1K0"/>
<proteinExistence type="predicted"/>
<accession>A0A224X1K0</accession>
<organism evidence="2 3">
    <name type="scientific">Pseudolactococcus reticulitermitis</name>
    <dbReference type="NCBI Taxonomy" id="2025039"/>
    <lineage>
        <taxon>Bacteria</taxon>
        <taxon>Bacillati</taxon>
        <taxon>Bacillota</taxon>
        <taxon>Bacilli</taxon>
        <taxon>Lactobacillales</taxon>
        <taxon>Streptococcaceae</taxon>
        <taxon>Pseudolactococcus</taxon>
    </lineage>
</organism>